<organism evidence="2 3">
    <name type="scientific">Urbifossiella limnaea</name>
    <dbReference type="NCBI Taxonomy" id="2528023"/>
    <lineage>
        <taxon>Bacteria</taxon>
        <taxon>Pseudomonadati</taxon>
        <taxon>Planctomycetota</taxon>
        <taxon>Planctomycetia</taxon>
        <taxon>Gemmatales</taxon>
        <taxon>Gemmataceae</taxon>
        <taxon>Urbifossiella</taxon>
    </lineage>
</organism>
<dbReference type="PANTHER" id="PTHR43344">
    <property type="entry name" value="PHOSPHOSERINE PHOSPHATASE"/>
    <property type="match status" value="1"/>
</dbReference>
<keyword evidence="2" id="KW-0378">Hydrolase</keyword>
<reference evidence="2 3" key="1">
    <citation type="submission" date="2019-02" db="EMBL/GenBank/DDBJ databases">
        <title>Deep-cultivation of Planctomycetes and their phenomic and genomic characterization uncovers novel biology.</title>
        <authorList>
            <person name="Wiegand S."/>
            <person name="Jogler M."/>
            <person name="Boedeker C."/>
            <person name="Pinto D."/>
            <person name="Vollmers J."/>
            <person name="Rivas-Marin E."/>
            <person name="Kohn T."/>
            <person name="Peeters S.H."/>
            <person name="Heuer A."/>
            <person name="Rast P."/>
            <person name="Oberbeckmann S."/>
            <person name="Bunk B."/>
            <person name="Jeske O."/>
            <person name="Meyerdierks A."/>
            <person name="Storesund J.E."/>
            <person name="Kallscheuer N."/>
            <person name="Luecker S."/>
            <person name="Lage O.M."/>
            <person name="Pohl T."/>
            <person name="Merkel B.J."/>
            <person name="Hornburger P."/>
            <person name="Mueller R.-W."/>
            <person name="Bruemmer F."/>
            <person name="Labrenz M."/>
            <person name="Spormann A.M."/>
            <person name="Op den Camp H."/>
            <person name="Overmann J."/>
            <person name="Amann R."/>
            <person name="Jetten M.S.M."/>
            <person name="Mascher T."/>
            <person name="Medema M.H."/>
            <person name="Devos D.P."/>
            <person name="Kaster A.-K."/>
            <person name="Ovreas L."/>
            <person name="Rohde M."/>
            <person name="Galperin M.Y."/>
            <person name="Jogler C."/>
        </authorList>
    </citation>
    <scope>NUCLEOTIDE SEQUENCE [LARGE SCALE GENOMIC DNA]</scope>
    <source>
        <strain evidence="2 3">ETA_A1</strain>
    </source>
</reference>
<keyword evidence="3" id="KW-1185">Reference proteome</keyword>
<dbReference type="GO" id="GO:0016787">
    <property type="term" value="F:hydrolase activity"/>
    <property type="evidence" value="ECO:0007669"/>
    <property type="project" value="UniProtKB-KW"/>
</dbReference>
<dbReference type="Gene3D" id="3.90.1140.10">
    <property type="entry name" value="Cyclic phosphodiesterase"/>
    <property type="match status" value="1"/>
</dbReference>
<dbReference type="CDD" id="cd01427">
    <property type="entry name" value="HAD_like"/>
    <property type="match status" value="1"/>
</dbReference>
<dbReference type="InterPro" id="IPR009097">
    <property type="entry name" value="Cyclic_Pdiesterase"/>
</dbReference>
<dbReference type="Gene3D" id="3.40.50.1000">
    <property type="entry name" value="HAD superfamily/HAD-like"/>
    <property type="match status" value="1"/>
</dbReference>
<protein>
    <submittedName>
        <fullName evidence="2">Haloacid dehalogenase-like hydrolase</fullName>
    </submittedName>
</protein>
<dbReference type="InterPro" id="IPR036412">
    <property type="entry name" value="HAD-like_sf"/>
</dbReference>
<feature type="chain" id="PRO_5021945928" evidence="1">
    <location>
        <begin position="25"/>
        <end position="543"/>
    </location>
</feature>
<proteinExistence type="predicted"/>
<evidence type="ECO:0000313" key="2">
    <source>
        <dbReference type="EMBL" id="QDU23910.1"/>
    </source>
</evidence>
<gene>
    <name evidence="2" type="ORF">ETAA1_59200</name>
</gene>
<name>A0A517Y2B1_9BACT</name>
<accession>A0A517Y2B1</accession>
<dbReference type="Proteomes" id="UP000319576">
    <property type="component" value="Chromosome"/>
</dbReference>
<keyword evidence="1" id="KW-0732">Signal</keyword>
<dbReference type="SUPFAM" id="SSF56784">
    <property type="entry name" value="HAD-like"/>
    <property type="match status" value="1"/>
</dbReference>
<dbReference type="KEGG" id="uli:ETAA1_59200"/>
<evidence type="ECO:0000256" key="1">
    <source>
        <dbReference type="SAM" id="SignalP"/>
    </source>
</evidence>
<dbReference type="SUPFAM" id="SSF55144">
    <property type="entry name" value="LigT-like"/>
    <property type="match status" value="1"/>
</dbReference>
<dbReference type="Pfam" id="PF12710">
    <property type="entry name" value="HAD"/>
    <property type="match status" value="1"/>
</dbReference>
<dbReference type="EMBL" id="CP036273">
    <property type="protein sequence ID" value="QDU23910.1"/>
    <property type="molecule type" value="Genomic_DNA"/>
</dbReference>
<dbReference type="InterPro" id="IPR050582">
    <property type="entry name" value="HAD-like_SerB"/>
</dbReference>
<sequence length="543" mass="58327" precursor="true">MRSLLAAMLGAACLLAGLAPVVPAQPPADAGVTAIDVLLDPDAVMADRAGAANARLRGDFPKGFALDADHAPHVTIVQRYVRTADLEKVYSAVAKVAADENPTALELRATGYYDIPFQELGLAGIVVRPTPELLRLQQKVIDAVAPYTVAKGTGAAFAPDPTGAAINQPTIDYVAGFVPAGSGAKYNPHVTVGIGTRAFVDKLKAEPFDSFTFKPRAVSVYQLGNFGTAQKRLWTSAPADPLPSWKDTASKGAVLAFVAKTTKAGGPDFVPPAERIAVFDNDGTLWCEQPIVPQLVFALDRVKALAPQHPEWADKEPFKAALAGDVKALAAGGTKGVVELMMATHAGNTTTEFEAIVAAWIAAARHPKYDRPYTETVYQPMLEVLSHLRASGYKTYIVSGGGVEFMRVWADRVYGIPPEQVIGSTIATEYQERDGVPVLVRLPRLDFNDDKGGKPVAINKFIGRRPVMCFGNSDGDYEMLRYTTAGAGPRFGLIVHHTDAAREYAYDRTSHIGRLARALDEAPARGWSVVSMKDDWATMFPPR</sequence>
<dbReference type="AlphaFoldDB" id="A0A517Y2B1"/>
<dbReference type="InterPro" id="IPR023214">
    <property type="entry name" value="HAD_sf"/>
</dbReference>
<evidence type="ECO:0000313" key="3">
    <source>
        <dbReference type="Proteomes" id="UP000319576"/>
    </source>
</evidence>
<feature type="signal peptide" evidence="1">
    <location>
        <begin position="1"/>
        <end position="24"/>
    </location>
</feature>